<evidence type="ECO:0000256" key="1">
    <source>
        <dbReference type="ARBA" id="ARBA00010759"/>
    </source>
</evidence>
<dbReference type="EMBL" id="DXIJ01000069">
    <property type="protein sequence ID" value="HIV85870.1"/>
    <property type="molecule type" value="Genomic_DNA"/>
</dbReference>
<keyword evidence="3" id="KW-0479">Metal-binding</keyword>
<sequence>MAIRNIVKFGDDILKKKSREVKKIDDRIICLLDDMRETLKLHNGVGLAAPQVGVLKRIAIVDTGDTILELINPEIICTEGEQTGAEGCLSFPGEYGLVTRPNIVKIRAMDRNGCMYEYTGEELTARAFCHEIEHLDGHLFSEHVTEWLEPEK</sequence>
<name>A0A9D1PS33_9FIRM</name>
<feature type="binding site" evidence="3">
    <location>
        <position position="88"/>
    </location>
    <ligand>
        <name>Fe cation</name>
        <dbReference type="ChEBI" id="CHEBI:24875"/>
    </ligand>
</feature>
<comment type="caution">
    <text evidence="4">The sequence shown here is derived from an EMBL/GenBank/DDBJ whole genome shotgun (WGS) entry which is preliminary data.</text>
</comment>
<protein>
    <recommendedName>
        <fullName evidence="3">Peptide deformylase</fullName>
        <shortName evidence="3">PDF</shortName>
        <ecNumber evidence="3">3.5.1.88</ecNumber>
    </recommendedName>
    <alternativeName>
        <fullName evidence="3">Polypeptide deformylase</fullName>
    </alternativeName>
</protein>
<gene>
    <name evidence="3 4" type="primary">def</name>
    <name evidence="4" type="ORF">H9900_03565</name>
</gene>
<dbReference type="NCBIfam" id="TIGR00079">
    <property type="entry name" value="pept_deformyl"/>
    <property type="match status" value="1"/>
</dbReference>
<proteinExistence type="inferred from homology"/>
<dbReference type="GO" id="GO:0006412">
    <property type="term" value="P:translation"/>
    <property type="evidence" value="ECO:0007669"/>
    <property type="project" value="UniProtKB-UniRule"/>
</dbReference>
<comment type="similarity">
    <text evidence="1 3">Belongs to the polypeptide deformylase family.</text>
</comment>
<evidence type="ECO:0000313" key="5">
    <source>
        <dbReference type="Proteomes" id="UP000824162"/>
    </source>
</evidence>
<comment type="catalytic activity">
    <reaction evidence="3">
        <text>N-terminal N-formyl-L-methionyl-[peptide] + H2O = N-terminal L-methionyl-[peptide] + formate</text>
        <dbReference type="Rhea" id="RHEA:24420"/>
        <dbReference type="Rhea" id="RHEA-COMP:10639"/>
        <dbReference type="Rhea" id="RHEA-COMP:10640"/>
        <dbReference type="ChEBI" id="CHEBI:15377"/>
        <dbReference type="ChEBI" id="CHEBI:15740"/>
        <dbReference type="ChEBI" id="CHEBI:49298"/>
        <dbReference type="ChEBI" id="CHEBI:64731"/>
        <dbReference type="EC" id="3.5.1.88"/>
    </reaction>
</comment>
<dbReference type="AlphaFoldDB" id="A0A9D1PS33"/>
<dbReference type="PIRSF" id="PIRSF004749">
    <property type="entry name" value="Pep_def"/>
    <property type="match status" value="1"/>
</dbReference>
<feature type="active site" evidence="3">
    <location>
        <position position="131"/>
    </location>
</feature>
<accession>A0A9D1PS33</accession>
<dbReference type="NCBIfam" id="NF001159">
    <property type="entry name" value="PRK00150.1-3"/>
    <property type="match status" value="1"/>
</dbReference>
<feature type="binding site" evidence="3">
    <location>
        <position position="134"/>
    </location>
    <ligand>
        <name>Fe cation</name>
        <dbReference type="ChEBI" id="CHEBI:24875"/>
    </ligand>
</feature>
<keyword evidence="3 4" id="KW-0378">Hydrolase</keyword>
<evidence type="ECO:0000313" key="4">
    <source>
        <dbReference type="EMBL" id="HIV85870.1"/>
    </source>
</evidence>
<keyword evidence="2 3" id="KW-0408">Iron</keyword>
<reference evidence="4" key="1">
    <citation type="journal article" date="2021" name="PeerJ">
        <title>Extensive microbial diversity within the chicken gut microbiome revealed by metagenomics and culture.</title>
        <authorList>
            <person name="Gilroy R."/>
            <person name="Ravi A."/>
            <person name="Getino M."/>
            <person name="Pursley I."/>
            <person name="Horton D.L."/>
            <person name="Alikhan N.F."/>
            <person name="Baker D."/>
            <person name="Gharbi K."/>
            <person name="Hall N."/>
            <person name="Watson M."/>
            <person name="Adriaenssens E.M."/>
            <person name="Foster-Nyarko E."/>
            <person name="Jarju S."/>
            <person name="Secka A."/>
            <person name="Antonio M."/>
            <person name="Oren A."/>
            <person name="Chaudhuri R.R."/>
            <person name="La Ragione R."/>
            <person name="Hildebrand F."/>
            <person name="Pallen M.J."/>
        </authorList>
    </citation>
    <scope>NUCLEOTIDE SEQUENCE</scope>
    <source>
        <strain evidence="4">5790</strain>
    </source>
</reference>
<dbReference type="InterPro" id="IPR036821">
    <property type="entry name" value="Peptide_deformylase_sf"/>
</dbReference>
<dbReference type="CDD" id="cd00487">
    <property type="entry name" value="Pep_deformylase"/>
    <property type="match status" value="1"/>
</dbReference>
<reference evidence="4" key="2">
    <citation type="submission" date="2021-04" db="EMBL/GenBank/DDBJ databases">
        <authorList>
            <person name="Gilroy R."/>
        </authorList>
    </citation>
    <scope>NUCLEOTIDE SEQUENCE</scope>
    <source>
        <strain evidence="4">5790</strain>
    </source>
</reference>
<dbReference type="InterPro" id="IPR023635">
    <property type="entry name" value="Peptide_deformylase"/>
</dbReference>
<organism evidence="4 5">
    <name type="scientific">Candidatus Monoglobus merdigallinarum</name>
    <dbReference type="NCBI Taxonomy" id="2838698"/>
    <lineage>
        <taxon>Bacteria</taxon>
        <taxon>Bacillati</taxon>
        <taxon>Bacillota</taxon>
        <taxon>Clostridia</taxon>
        <taxon>Monoglobales</taxon>
        <taxon>Monoglobaceae</taxon>
        <taxon>Monoglobus</taxon>
    </lineage>
</organism>
<dbReference type="PANTHER" id="PTHR10458">
    <property type="entry name" value="PEPTIDE DEFORMYLASE"/>
    <property type="match status" value="1"/>
</dbReference>
<dbReference type="Pfam" id="PF01327">
    <property type="entry name" value="Pep_deformylase"/>
    <property type="match status" value="1"/>
</dbReference>
<evidence type="ECO:0000256" key="3">
    <source>
        <dbReference type="HAMAP-Rule" id="MF_00163"/>
    </source>
</evidence>
<keyword evidence="3" id="KW-0648">Protein biosynthesis</keyword>
<dbReference type="HAMAP" id="MF_00163">
    <property type="entry name" value="Pep_deformylase"/>
    <property type="match status" value="1"/>
</dbReference>
<feature type="binding site" evidence="3">
    <location>
        <position position="130"/>
    </location>
    <ligand>
        <name>Fe cation</name>
        <dbReference type="ChEBI" id="CHEBI:24875"/>
    </ligand>
</feature>
<dbReference type="SUPFAM" id="SSF56420">
    <property type="entry name" value="Peptide deformylase"/>
    <property type="match status" value="1"/>
</dbReference>
<comment type="function">
    <text evidence="3">Removes the formyl group from the N-terminal Met of newly synthesized proteins. Requires at least a dipeptide for an efficient rate of reaction. N-terminal L-methionine is a prerequisite for activity but the enzyme has broad specificity at other positions.</text>
</comment>
<evidence type="ECO:0000256" key="2">
    <source>
        <dbReference type="ARBA" id="ARBA00023004"/>
    </source>
</evidence>
<comment type="cofactor">
    <cofactor evidence="3">
        <name>Fe(2+)</name>
        <dbReference type="ChEBI" id="CHEBI:29033"/>
    </cofactor>
    <text evidence="3">Binds 1 Fe(2+) ion.</text>
</comment>
<dbReference type="Proteomes" id="UP000824162">
    <property type="component" value="Unassembled WGS sequence"/>
</dbReference>
<dbReference type="EC" id="3.5.1.88" evidence="3"/>
<dbReference type="PRINTS" id="PR01576">
    <property type="entry name" value="PDEFORMYLASE"/>
</dbReference>
<dbReference type="GO" id="GO:0046872">
    <property type="term" value="F:metal ion binding"/>
    <property type="evidence" value="ECO:0007669"/>
    <property type="project" value="UniProtKB-KW"/>
</dbReference>
<dbReference type="Gene3D" id="3.90.45.10">
    <property type="entry name" value="Peptide deformylase"/>
    <property type="match status" value="1"/>
</dbReference>
<dbReference type="PANTHER" id="PTHR10458:SF22">
    <property type="entry name" value="PEPTIDE DEFORMYLASE"/>
    <property type="match status" value="1"/>
</dbReference>
<dbReference type="GO" id="GO:0042586">
    <property type="term" value="F:peptide deformylase activity"/>
    <property type="evidence" value="ECO:0007669"/>
    <property type="project" value="UniProtKB-UniRule"/>
</dbReference>